<dbReference type="SUPFAM" id="SSF88659">
    <property type="entry name" value="Sigma3 and sigma4 domains of RNA polymerase sigma factors"/>
    <property type="match status" value="1"/>
</dbReference>
<dbReference type="Gene3D" id="1.10.10.10">
    <property type="entry name" value="Winged helix-like DNA-binding domain superfamily/Winged helix DNA-binding domain"/>
    <property type="match status" value="1"/>
</dbReference>
<feature type="domain" description="RNA polymerase sigma-70 region 4" evidence="1">
    <location>
        <begin position="19"/>
        <end position="67"/>
    </location>
</feature>
<protein>
    <submittedName>
        <fullName evidence="2">Sigma factor-like helix-turn-helix DNA-binding protein</fullName>
    </submittedName>
</protein>
<evidence type="ECO:0000313" key="3">
    <source>
        <dbReference type="Proteomes" id="UP001589627"/>
    </source>
</evidence>
<dbReference type="EMBL" id="JBHLZP010000461">
    <property type="protein sequence ID" value="MFB9838080.1"/>
    <property type="molecule type" value="Genomic_DNA"/>
</dbReference>
<evidence type="ECO:0000259" key="1">
    <source>
        <dbReference type="Pfam" id="PF04545"/>
    </source>
</evidence>
<comment type="caution">
    <text evidence="2">The sequence shown here is derived from an EMBL/GenBank/DDBJ whole genome shotgun (WGS) entry which is preliminary data.</text>
</comment>
<accession>A0ABV5YSN3</accession>
<keyword evidence="3" id="KW-1185">Reference proteome</keyword>
<dbReference type="InterPro" id="IPR036388">
    <property type="entry name" value="WH-like_DNA-bd_sf"/>
</dbReference>
<organism evidence="2 3">
    <name type="scientific">Actinoallomurus acaciae</name>
    <dbReference type="NCBI Taxonomy" id="502577"/>
    <lineage>
        <taxon>Bacteria</taxon>
        <taxon>Bacillati</taxon>
        <taxon>Actinomycetota</taxon>
        <taxon>Actinomycetes</taxon>
        <taxon>Streptosporangiales</taxon>
        <taxon>Thermomonosporaceae</taxon>
        <taxon>Actinoallomurus</taxon>
    </lineage>
</organism>
<proteinExistence type="predicted"/>
<dbReference type="Proteomes" id="UP001589627">
    <property type="component" value="Unassembled WGS sequence"/>
</dbReference>
<dbReference type="RefSeq" id="WP_378211054.1">
    <property type="nucleotide sequence ID" value="NZ_JBHLZP010000461.1"/>
</dbReference>
<dbReference type="Pfam" id="PF04545">
    <property type="entry name" value="Sigma70_r4"/>
    <property type="match status" value="1"/>
</dbReference>
<gene>
    <name evidence="2" type="ORF">ACFFNX_38550</name>
</gene>
<reference evidence="2 3" key="1">
    <citation type="submission" date="2024-09" db="EMBL/GenBank/DDBJ databases">
        <authorList>
            <person name="Sun Q."/>
            <person name="Mori K."/>
        </authorList>
    </citation>
    <scope>NUCLEOTIDE SEQUENCE [LARGE SCALE GENOMIC DNA]</scope>
    <source>
        <strain evidence="2 3">TBRC 0563</strain>
    </source>
</reference>
<name>A0ABV5YSN3_9ACTN</name>
<evidence type="ECO:0000313" key="2">
    <source>
        <dbReference type="EMBL" id="MFB9838080.1"/>
    </source>
</evidence>
<dbReference type="InterPro" id="IPR007630">
    <property type="entry name" value="RNA_pol_sigma70_r4"/>
</dbReference>
<sequence length="77" mass="8415">MKAADGSEDALRQVVVAEALNALSPAHREVLTETVMRRRTVNEAADILGIPVGAVKVRVYYALRALRILLEERGVTT</sequence>
<dbReference type="InterPro" id="IPR013324">
    <property type="entry name" value="RNA_pol_sigma_r3/r4-like"/>
</dbReference>